<dbReference type="RefSeq" id="WP_126397047.1">
    <property type="nucleotide sequence ID" value="NZ_AP018907.1"/>
</dbReference>
<dbReference type="AlphaFoldDB" id="A0A348FWI3"/>
<dbReference type="InterPro" id="IPR036249">
    <property type="entry name" value="Thioredoxin-like_sf"/>
</dbReference>
<dbReference type="Proteomes" id="UP000266934">
    <property type="component" value="Chromosome"/>
</dbReference>
<keyword evidence="1" id="KW-0732">Signal</keyword>
<dbReference type="SUPFAM" id="SSF52833">
    <property type="entry name" value="Thioredoxin-like"/>
    <property type="match status" value="1"/>
</dbReference>
<evidence type="ECO:0000313" key="3">
    <source>
        <dbReference type="Proteomes" id="UP000266934"/>
    </source>
</evidence>
<accession>A0A348FWI3</accession>
<dbReference type="OrthoDB" id="14727at2"/>
<evidence type="ECO:0000313" key="2">
    <source>
        <dbReference type="EMBL" id="BBF91666.1"/>
    </source>
</evidence>
<feature type="signal peptide" evidence="1">
    <location>
        <begin position="1"/>
        <end position="22"/>
    </location>
</feature>
<dbReference type="InterPro" id="IPR007332">
    <property type="entry name" value="DUF411"/>
</dbReference>
<proteinExistence type="predicted"/>
<name>A0A348FWI3_9HYPH</name>
<feature type="chain" id="PRO_5016855818" description="Metal-binding protein" evidence="1">
    <location>
        <begin position="23"/>
        <end position="147"/>
    </location>
</feature>
<gene>
    <name evidence="2" type="ORF">BLTE_03510</name>
</gene>
<evidence type="ECO:0008006" key="4">
    <source>
        <dbReference type="Google" id="ProtNLM"/>
    </source>
</evidence>
<evidence type="ECO:0000256" key="1">
    <source>
        <dbReference type="SAM" id="SignalP"/>
    </source>
</evidence>
<sequence length="147" mass="15534">MLHRRAVLALGLLALAPRRAWAAAPDIDVYSDPSCGCCGAWVRHLEANGFRVRTHDLAADALAALKRARGITDALASCHTALVGGYVVEGHVPAADIRRLIAENAPARGLTVPGMPGGSPGMEGAPRERFDVLLIDLRGGTRPYATY</sequence>
<dbReference type="EMBL" id="AP018907">
    <property type="protein sequence ID" value="BBF91666.1"/>
    <property type="molecule type" value="Genomic_DNA"/>
</dbReference>
<dbReference type="Pfam" id="PF04214">
    <property type="entry name" value="DUF411"/>
    <property type="match status" value="1"/>
</dbReference>
<organism evidence="2 3">
    <name type="scientific">Blastochloris tepida</name>
    <dbReference type="NCBI Taxonomy" id="2233851"/>
    <lineage>
        <taxon>Bacteria</taxon>
        <taxon>Pseudomonadati</taxon>
        <taxon>Pseudomonadota</taxon>
        <taxon>Alphaproteobacteria</taxon>
        <taxon>Hyphomicrobiales</taxon>
        <taxon>Blastochloridaceae</taxon>
        <taxon>Blastochloris</taxon>
    </lineage>
</organism>
<keyword evidence="3" id="KW-1185">Reference proteome</keyword>
<dbReference type="KEGG" id="blag:BLTE_03510"/>
<reference evidence="2 3" key="1">
    <citation type="submission" date="2018-08" db="EMBL/GenBank/DDBJ databases">
        <title>Complete genome sequencing of Blastochloris tepida GI.</title>
        <authorList>
            <person name="Tsukatani Y."/>
            <person name="Mori H."/>
        </authorList>
    </citation>
    <scope>NUCLEOTIDE SEQUENCE [LARGE SCALE GENOMIC DNA]</scope>
    <source>
        <strain evidence="2 3">GI</strain>
    </source>
</reference>
<protein>
    <recommendedName>
        <fullName evidence="4">Metal-binding protein</fullName>
    </recommendedName>
</protein>